<organism evidence="1 2">
    <name type="scientific">Paenibacillus mesotrionivorans</name>
    <dbReference type="NCBI Taxonomy" id="3160968"/>
    <lineage>
        <taxon>Bacteria</taxon>
        <taxon>Bacillati</taxon>
        <taxon>Bacillota</taxon>
        <taxon>Bacilli</taxon>
        <taxon>Bacillales</taxon>
        <taxon>Paenibacillaceae</taxon>
        <taxon>Paenibacillus</taxon>
    </lineage>
</organism>
<evidence type="ECO:0000313" key="2">
    <source>
        <dbReference type="Proteomes" id="UP001631969"/>
    </source>
</evidence>
<sequence length="194" mass="23280">MSTYLSMLFTSDYMSLPRATQQEIYKEYYKLVYPLIYFILKEYPATEDVIQESFLRTLEKSHQLQDVRRLEGWLRMVARSVALNYLRKLKRNRNELETDEIFGSSGTPAGIVRPSLEEEVEVNLMKEDIRKYLNLLKPEYRQLIEMRWYSNLSYREMAAALGTTENVVRQKLYRARETVRDKLKENWDGVRIRQ</sequence>
<name>A0ACC7NTH9_9BACL</name>
<dbReference type="EMBL" id="JBJURJ010000002">
    <property type="protein sequence ID" value="MFM9327356.1"/>
    <property type="molecule type" value="Genomic_DNA"/>
</dbReference>
<comment type="caution">
    <text evidence="1">The sequence shown here is derived from an EMBL/GenBank/DDBJ whole genome shotgun (WGS) entry which is preliminary data.</text>
</comment>
<accession>A0ACC7NTH9</accession>
<protein>
    <submittedName>
        <fullName evidence="1">RNA polymerase sigma factor</fullName>
    </submittedName>
</protein>
<reference evidence="1" key="1">
    <citation type="submission" date="2024-12" db="EMBL/GenBank/DDBJ databases">
        <authorList>
            <person name="Wu N."/>
        </authorList>
    </citation>
    <scope>NUCLEOTIDE SEQUENCE</scope>
    <source>
        <strain evidence="1">P15</strain>
    </source>
</reference>
<keyword evidence="2" id="KW-1185">Reference proteome</keyword>
<evidence type="ECO:0000313" key="1">
    <source>
        <dbReference type="EMBL" id="MFM9327356.1"/>
    </source>
</evidence>
<dbReference type="Proteomes" id="UP001631969">
    <property type="component" value="Unassembled WGS sequence"/>
</dbReference>
<proteinExistence type="predicted"/>
<gene>
    <name evidence="1" type="ORF">ACI1P1_03485</name>
</gene>